<feature type="region of interest" description="Disordered" evidence="1">
    <location>
        <begin position="1"/>
        <end position="87"/>
    </location>
</feature>
<proteinExistence type="predicted"/>
<evidence type="ECO:0000313" key="3">
    <source>
        <dbReference type="Proteomes" id="UP001642484"/>
    </source>
</evidence>
<gene>
    <name evidence="2" type="ORF">CCMP2556_LOCUS17786</name>
</gene>
<evidence type="ECO:0000256" key="1">
    <source>
        <dbReference type="SAM" id="MobiDB-lite"/>
    </source>
</evidence>
<dbReference type="EMBL" id="CAXAMN010009943">
    <property type="protein sequence ID" value="CAK9030207.1"/>
    <property type="molecule type" value="Genomic_DNA"/>
</dbReference>
<organism evidence="2 3">
    <name type="scientific">Durusdinium trenchii</name>
    <dbReference type="NCBI Taxonomy" id="1381693"/>
    <lineage>
        <taxon>Eukaryota</taxon>
        <taxon>Sar</taxon>
        <taxon>Alveolata</taxon>
        <taxon>Dinophyceae</taxon>
        <taxon>Suessiales</taxon>
        <taxon>Symbiodiniaceae</taxon>
        <taxon>Durusdinium</taxon>
    </lineage>
</organism>
<comment type="caution">
    <text evidence="2">The sequence shown here is derived from an EMBL/GenBank/DDBJ whole genome shotgun (WGS) entry which is preliminary data.</text>
</comment>
<sequence>MDPAAPLLRQTAKKKPEPKPVPTEPAAVLLQQTPKKKPEPKPAEPVATEPAAPPWRPESKKKSAPAVEVETASSSTGPQATAPMEPMSEEHWATAIAAAFALGGMTALE</sequence>
<accession>A0ABP0KTH8</accession>
<feature type="non-terminal residue" evidence="2">
    <location>
        <position position="109"/>
    </location>
</feature>
<protein>
    <submittedName>
        <fullName evidence="2">Uncharacterized protein</fullName>
    </submittedName>
</protein>
<reference evidence="2 3" key="1">
    <citation type="submission" date="2024-02" db="EMBL/GenBank/DDBJ databases">
        <authorList>
            <person name="Chen Y."/>
            <person name="Shah S."/>
            <person name="Dougan E. K."/>
            <person name="Thang M."/>
            <person name="Chan C."/>
        </authorList>
    </citation>
    <scope>NUCLEOTIDE SEQUENCE [LARGE SCALE GENOMIC DNA]</scope>
</reference>
<evidence type="ECO:0000313" key="2">
    <source>
        <dbReference type="EMBL" id="CAK9030207.1"/>
    </source>
</evidence>
<dbReference type="Proteomes" id="UP001642484">
    <property type="component" value="Unassembled WGS sequence"/>
</dbReference>
<keyword evidence="3" id="KW-1185">Reference proteome</keyword>
<name>A0ABP0KTH8_9DINO</name>